<gene>
    <name evidence="12" type="ORF">TH63_02255</name>
</gene>
<evidence type="ECO:0000256" key="5">
    <source>
        <dbReference type="ARBA" id="ARBA00022801"/>
    </source>
</evidence>
<evidence type="ECO:0000256" key="9">
    <source>
        <dbReference type="ARBA" id="ARBA00052017"/>
    </source>
</evidence>
<comment type="catalytic activity">
    <reaction evidence="10">
        <text>ITP + H2O = IMP + diphosphate + H(+)</text>
        <dbReference type="Rhea" id="RHEA:29399"/>
        <dbReference type="ChEBI" id="CHEBI:15377"/>
        <dbReference type="ChEBI" id="CHEBI:15378"/>
        <dbReference type="ChEBI" id="CHEBI:33019"/>
        <dbReference type="ChEBI" id="CHEBI:58053"/>
        <dbReference type="ChEBI" id="CHEBI:61402"/>
        <dbReference type="EC" id="3.6.1.66"/>
    </reaction>
</comment>
<comment type="caution">
    <text evidence="10">Lacks conserved residue(s) required for the propagation of feature annotation.</text>
</comment>
<dbReference type="GO" id="GO:0036220">
    <property type="term" value="F:ITP diphosphatase activity"/>
    <property type="evidence" value="ECO:0007669"/>
    <property type="project" value="UniProtKB-UniRule"/>
</dbReference>
<evidence type="ECO:0000256" key="7">
    <source>
        <dbReference type="ARBA" id="ARBA00023080"/>
    </source>
</evidence>
<comment type="cofactor">
    <cofactor evidence="10">
        <name>Mg(2+)</name>
        <dbReference type="ChEBI" id="CHEBI:18420"/>
    </cofactor>
    <text evidence="10">Binds 1 Mg(2+) ion per subunit.</text>
</comment>
<dbReference type="OrthoDB" id="9807456at2"/>
<dbReference type="Pfam" id="PF01725">
    <property type="entry name" value="Ham1p_like"/>
    <property type="match status" value="1"/>
</dbReference>
<evidence type="ECO:0000256" key="6">
    <source>
        <dbReference type="ARBA" id="ARBA00022842"/>
    </source>
</evidence>
<evidence type="ECO:0000313" key="12">
    <source>
        <dbReference type="EMBL" id="AKQ44714.1"/>
    </source>
</evidence>
<evidence type="ECO:0000256" key="4">
    <source>
        <dbReference type="ARBA" id="ARBA00022741"/>
    </source>
</evidence>
<feature type="binding site" evidence="10">
    <location>
        <begin position="177"/>
        <end position="178"/>
    </location>
    <ligand>
        <name>substrate</name>
    </ligand>
</feature>
<dbReference type="GO" id="GO:0009146">
    <property type="term" value="P:purine nucleoside triphosphate catabolic process"/>
    <property type="evidence" value="ECO:0007669"/>
    <property type="project" value="UniProtKB-UniRule"/>
</dbReference>
<dbReference type="GO" id="GO:0046872">
    <property type="term" value="F:metal ion binding"/>
    <property type="evidence" value="ECO:0007669"/>
    <property type="project" value="UniProtKB-KW"/>
</dbReference>
<organism evidence="12 13">
    <name type="scientific">Rufibacter radiotolerans</name>
    <dbReference type="NCBI Taxonomy" id="1379910"/>
    <lineage>
        <taxon>Bacteria</taxon>
        <taxon>Pseudomonadati</taxon>
        <taxon>Bacteroidota</taxon>
        <taxon>Cytophagia</taxon>
        <taxon>Cytophagales</taxon>
        <taxon>Hymenobacteraceae</taxon>
        <taxon>Rufibacter</taxon>
    </lineage>
</organism>
<dbReference type="InterPro" id="IPR020922">
    <property type="entry name" value="dITP/XTP_pyrophosphatase"/>
</dbReference>
<dbReference type="EC" id="3.6.1.66" evidence="10"/>
<feature type="active site" description="Proton acceptor" evidence="10">
    <location>
        <position position="68"/>
    </location>
</feature>
<dbReference type="STRING" id="1379910.TH63_02255"/>
<accession>A0A0H4VLW1</accession>
<evidence type="ECO:0000256" key="11">
    <source>
        <dbReference type="RuleBase" id="RU003781"/>
    </source>
</evidence>
<dbReference type="SUPFAM" id="SSF52972">
    <property type="entry name" value="ITPase-like"/>
    <property type="match status" value="1"/>
</dbReference>
<keyword evidence="13" id="KW-1185">Reference proteome</keyword>
<sequence>MKICFASNNAHKIQEIQQLLGDPFELISLEDIGCHEELKEEQDTLEGNALQKASYVWEKYQVLCFADDTGLEVEALDNEPGVYSARYAGPARDNQANMQKVLDKLKGQASRKARFRTCIALILEEGEQHLFNGVVEGHIIEEPRGDKGFSYDPIFVPEGHDRTFAQMSSQEKNEISHRGRAVQQLVSFLHHRYVQTGT</sequence>
<reference evidence="12 13" key="1">
    <citation type="submission" date="2015-01" db="EMBL/GenBank/DDBJ databases">
        <title>Rufibacter sp./DG31D/ whole genome sequencing.</title>
        <authorList>
            <person name="Kim M.K."/>
            <person name="Srinivasan S."/>
            <person name="Lee J.-J."/>
        </authorList>
    </citation>
    <scope>NUCLEOTIDE SEQUENCE [LARGE SCALE GENOMIC DNA]</scope>
    <source>
        <strain evidence="12 13">DG31D</strain>
    </source>
</reference>
<evidence type="ECO:0000256" key="3">
    <source>
        <dbReference type="ARBA" id="ARBA00022723"/>
    </source>
</evidence>
<feature type="binding site" evidence="10">
    <location>
        <position position="172"/>
    </location>
    <ligand>
        <name>substrate</name>
    </ligand>
</feature>
<keyword evidence="5 10" id="KW-0378">Hydrolase</keyword>
<dbReference type="GO" id="GO:0036222">
    <property type="term" value="F:XTP diphosphatase activity"/>
    <property type="evidence" value="ECO:0007669"/>
    <property type="project" value="UniProtKB-UniRule"/>
</dbReference>
<dbReference type="HAMAP" id="MF_01405">
    <property type="entry name" value="Non_canon_purine_NTPase"/>
    <property type="match status" value="1"/>
</dbReference>
<feature type="binding site" evidence="10">
    <location>
        <begin position="149"/>
        <end position="152"/>
    </location>
    <ligand>
        <name>substrate</name>
    </ligand>
</feature>
<dbReference type="Gene3D" id="3.90.950.10">
    <property type="match status" value="1"/>
</dbReference>
<feature type="binding site" evidence="10">
    <location>
        <position position="68"/>
    </location>
    <ligand>
        <name>Mg(2+)</name>
        <dbReference type="ChEBI" id="CHEBI:18420"/>
    </ligand>
</feature>
<dbReference type="KEGG" id="ruf:TH63_02255"/>
<comment type="catalytic activity">
    <reaction evidence="9 10">
        <text>XTP + H2O = XMP + diphosphate + H(+)</text>
        <dbReference type="Rhea" id="RHEA:28610"/>
        <dbReference type="ChEBI" id="CHEBI:15377"/>
        <dbReference type="ChEBI" id="CHEBI:15378"/>
        <dbReference type="ChEBI" id="CHEBI:33019"/>
        <dbReference type="ChEBI" id="CHEBI:57464"/>
        <dbReference type="ChEBI" id="CHEBI:61314"/>
        <dbReference type="EC" id="3.6.1.66"/>
    </reaction>
</comment>
<evidence type="ECO:0000313" key="13">
    <source>
        <dbReference type="Proteomes" id="UP000036458"/>
    </source>
</evidence>
<dbReference type="NCBIfam" id="NF011398">
    <property type="entry name" value="PRK14823.1"/>
    <property type="match status" value="1"/>
</dbReference>
<dbReference type="InterPro" id="IPR029001">
    <property type="entry name" value="ITPase-like_fam"/>
</dbReference>
<dbReference type="AlphaFoldDB" id="A0A0H4VLW1"/>
<protein>
    <recommendedName>
        <fullName evidence="10">dITP/XTP pyrophosphatase</fullName>
        <ecNumber evidence="10">3.6.1.66</ecNumber>
    </recommendedName>
    <alternativeName>
        <fullName evidence="10">Non-canonical purine NTP pyrophosphatase</fullName>
    </alternativeName>
    <alternativeName>
        <fullName evidence="10">Non-standard purine NTP pyrophosphatase</fullName>
    </alternativeName>
    <alternativeName>
        <fullName evidence="10">Nucleoside-triphosphate diphosphatase</fullName>
    </alternativeName>
    <alternativeName>
        <fullName evidence="10">Nucleoside-triphosphate pyrophosphatase</fullName>
        <shortName evidence="10">NTPase</shortName>
    </alternativeName>
</protein>
<evidence type="ECO:0000256" key="1">
    <source>
        <dbReference type="ARBA" id="ARBA00008023"/>
    </source>
</evidence>
<dbReference type="GO" id="GO:0009117">
    <property type="term" value="P:nucleotide metabolic process"/>
    <property type="evidence" value="ECO:0007669"/>
    <property type="project" value="UniProtKB-KW"/>
</dbReference>
<dbReference type="Proteomes" id="UP000036458">
    <property type="component" value="Chromosome"/>
</dbReference>
<feature type="binding site" evidence="10">
    <location>
        <begin position="7"/>
        <end position="12"/>
    </location>
    <ligand>
        <name>substrate</name>
    </ligand>
</feature>
<keyword evidence="7 10" id="KW-0546">Nucleotide metabolism</keyword>
<keyword evidence="6 10" id="KW-0460">Magnesium</keyword>
<comment type="similarity">
    <text evidence="1 10 11">Belongs to the HAM1 NTPase family.</text>
</comment>
<name>A0A0H4VLW1_9BACT</name>
<dbReference type="PATRIC" id="fig|1379910.4.peg.480"/>
<dbReference type="NCBIfam" id="TIGR00042">
    <property type="entry name" value="RdgB/HAM1 family non-canonical purine NTP pyrophosphatase"/>
    <property type="match status" value="1"/>
</dbReference>
<comment type="catalytic activity">
    <reaction evidence="8 10">
        <text>dITP + H2O = dIMP + diphosphate + H(+)</text>
        <dbReference type="Rhea" id="RHEA:28342"/>
        <dbReference type="ChEBI" id="CHEBI:15377"/>
        <dbReference type="ChEBI" id="CHEBI:15378"/>
        <dbReference type="ChEBI" id="CHEBI:33019"/>
        <dbReference type="ChEBI" id="CHEBI:61194"/>
        <dbReference type="ChEBI" id="CHEBI:61382"/>
        <dbReference type="EC" id="3.6.1.66"/>
    </reaction>
</comment>
<evidence type="ECO:0000256" key="8">
    <source>
        <dbReference type="ARBA" id="ARBA00051875"/>
    </source>
</evidence>
<dbReference type="PANTHER" id="PTHR11067:SF9">
    <property type="entry name" value="INOSINE TRIPHOSPHATE PYROPHOSPHATASE"/>
    <property type="match status" value="1"/>
</dbReference>
<dbReference type="GO" id="GO:0005829">
    <property type="term" value="C:cytosol"/>
    <property type="evidence" value="ECO:0007669"/>
    <property type="project" value="TreeGrafter"/>
</dbReference>
<comment type="function">
    <text evidence="10">Pyrophosphatase that catalyzes the hydrolysis of nucleoside triphosphates to their monophosphate derivatives, with a high preference for the non-canonical purine nucleotides XTP (xanthosine triphosphate), dITP (deoxyinosine triphosphate) and ITP. Seems to function as a house-cleaning enzyme that removes non-canonical purine nucleotides from the nucleotide pool, thus preventing their incorporation into DNA/RNA and avoiding chromosomal lesions.</text>
</comment>
<dbReference type="RefSeq" id="WP_048919500.1">
    <property type="nucleotide sequence ID" value="NZ_CP010777.1"/>
</dbReference>
<dbReference type="GO" id="GO:0000166">
    <property type="term" value="F:nucleotide binding"/>
    <property type="evidence" value="ECO:0007669"/>
    <property type="project" value="UniProtKB-KW"/>
</dbReference>
<comment type="subunit">
    <text evidence="2 10">Homodimer.</text>
</comment>
<dbReference type="InterPro" id="IPR002637">
    <property type="entry name" value="RdgB/HAM1"/>
</dbReference>
<evidence type="ECO:0000256" key="10">
    <source>
        <dbReference type="HAMAP-Rule" id="MF_01405"/>
    </source>
</evidence>
<keyword evidence="4 10" id="KW-0547">Nucleotide-binding</keyword>
<dbReference type="EMBL" id="CP010777">
    <property type="protein sequence ID" value="AKQ44714.1"/>
    <property type="molecule type" value="Genomic_DNA"/>
</dbReference>
<dbReference type="GO" id="GO:0017111">
    <property type="term" value="F:ribonucleoside triphosphate phosphatase activity"/>
    <property type="evidence" value="ECO:0007669"/>
    <property type="project" value="InterPro"/>
</dbReference>
<evidence type="ECO:0000256" key="2">
    <source>
        <dbReference type="ARBA" id="ARBA00011738"/>
    </source>
</evidence>
<proteinExistence type="inferred from homology"/>
<feature type="binding site" evidence="10">
    <location>
        <position position="69"/>
    </location>
    <ligand>
        <name>substrate</name>
    </ligand>
</feature>
<dbReference type="GO" id="GO:0035870">
    <property type="term" value="F:dITP diphosphatase activity"/>
    <property type="evidence" value="ECO:0007669"/>
    <property type="project" value="UniProtKB-UniRule"/>
</dbReference>
<dbReference type="PANTHER" id="PTHR11067">
    <property type="entry name" value="INOSINE TRIPHOSPHATE PYROPHOSPHATASE/HAM1 PROTEIN"/>
    <property type="match status" value="1"/>
</dbReference>
<keyword evidence="3 10" id="KW-0479">Metal-binding</keyword>
<dbReference type="CDD" id="cd00515">
    <property type="entry name" value="HAM1"/>
    <property type="match status" value="1"/>
</dbReference>
<dbReference type="FunFam" id="3.90.950.10:FF:000001">
    <property type="entry name" value="dITP/XTP pyrophosphatase"/>
    <property type="match status" value="1"/>
</dbReference>